<dbReference type="PATRIC" id="fig|1188261.3.peg.970"/>
<evidence type="ECO:0000313" key="3">
    <source>
        <dbReference type="Proteomes" id="UP000017170"/>
    </source>
</evidence>
<dbReference type="RefSeq" id="WP_022627302.1">
    <property type="nucleotide sequence ID" value="NZ_ATAE01000008.1"/>
</dbReference>
<gene>
    <name evidence="2" type="ORF">A33I_07900</name>
</gene>
<reference evidence="2 3" key="1">
    <citation type="journal article" date="2013" name="Genome Announc.">
        <title>Genome Sequence of the Extreme Obligate Alkaliphile Bacillus marmarensis Strain DSM 21297.</title>
        <authorList>
            <person name="Wernick D.G."/>
            <person name="Choi K.Y."/>
            <person name="Tat C.A."/>
            <person name="Lafontaine Rivera J.G."/>
            <person name="Liao J.C."/>
        </authorList>
    </citation>
    <scope>NUCLEOTIDE SEQUENCE [LARGE SCALE GENOMIC DNA]</scope>
    <source>
        <strain evidence="2 3">DSM 21297</strain>
    </source>
</reference>
<proteinExistence type="predicted"/>
<dbReference type="Proteomes" id="UP000017170">
    <property type="component" value="Unassembled WGS sequence"/>
</dbReference>
<dbReference type="AlphaFoldDB" id="U6SSL9"/>
<organism evidence="2 3">
    <name type="scientific">Alkalihalophilus marmarensis DSM 21297</name>
    <dbReference type="NCBI Taxonomy" id="1188261"/>
    <lineage>
        <taxon>Bacteria</taxon>
        <taxon>Bacillati</taxon>
        <taxon>Bacillota</taxon>
        <taxon>Bacilli</taxon>
        <taxon>Bacillales</taxon>
        <taxon>Bacillaceae</taxon>
        <taxon>Alkalihalophilus</taxon>
    </lineage>
</organism>
<keyword evidence="3" id="KW-1185">Reference proteome</keyword>
<protein>
    <submittedName>
        <fullName evidence="2">Uncharacterized protein</fullName>
    </submittedName>
</protein>
<keyword evidence="1" id="KW-0812">Transmembrane</keyword>
<dbReference type="EMBL" id="ATAE01000008">
    <property type="protein sequence ID" value="ERN54332.1"/>
    <property type="molecule type" value="Genomic_DNA"/>
</dbReference>
<keyword evidence="1" id="KW-1133">Transmembrane helix</keyword>
<accession>U6SSL9</accession>
<name>U6SSL9_9BACI</name>
<evidence type="ECO:0000313" key="2">
    <source>
        <dbReference type="EMBL" id="ERN54332.1"/>
    </source>
</evidence>
<evidence type="ECO:0000256" key="1">
    <source>
        <dbReference type="SAM" id="Phobius"/>
    </source>
</evidence>
<feature type="transmembrane region" description="Helical" evidence="1">
    <location>
        <begin position="6"/>
        <end position="24"/>
    </location>
</feature>
<sequence>MDHILLQVLVPIATAAISYFAAINKSKKELDIVKEQCSNEINKIKIQSEHELNKLELEIDKQASLYEKNTQVDLTKEILSGVFSSSNLNELVSNTMSREFQKKFKN</sequence>
<keyword evidence="1" id="KW-0472">Membrane</keyword>
<comment type="caution">
    <text evidence="2">The sequence shown here is derived from an EMBL/GenBank/DDBJ whole genome shotgun (WGS) entry which is preliminary data.</text>
</comment>